<evidence type="ECO:0000256" key="1">
    <source>
        <dbReference type="SAM" id="MobiDB-lite"/>
    </source>
</evidence>
<sequence length="879" mass="100658">MIWRKWENEICQRKVKKYHRDVKDYEENRVFRWQWKKNYTETNRQRQPSFSSFSSTSETSTSSLNREPNMTTRFASRRNDQKRQADIFTRTSKNREDNFKVINLSNHSLTDIQLQVLAKGLTFSPSKNLDPFVAVKDLHLFSRKIVLKRIHYKSEIDDMFPSTQEKEALADLEALAEENSTTSVSNKFPISLLGKSKRFPSLALCPAVDVFTRLVTTEIENLCQHGYGNSNCSRAEREAIDSLANLADAVFKPSDKGGNIVIWPNAMYERQALRLLNDKECYRKLTGSPMQSFQQELIQILEDAFAVGIIPQKFLEIIKDMHPRLPTLYLIPKIHKDPMDPPGRPIISGNGGLCEVVTKIIDHYLKPLVSELPSYIQDTNSALRRIEGIQLHDDAIMVTADVEALYTSIRHKDGLKAVRWFLDSSNMDKDIVQLLMQLLEYALTHNIFIFKNSTYLQLQGTAMGASCAPSYANLFLGAWEREVFVSEPVPHSSQVSGWMRYIDDIWFIWEGTVGDLTAFMNLLNDNKVNVKLTFKFGRKVEFLDLCVSTDTNGNLYTNLYRKPTATNAFLHATSSHPQATIRGIPVGQFLRAKRICTNSDDFIKQSRDLADRFQERGYSRRTIRRGFVRASKSSRVDLLYGNSGHTTKKVDSDQVRLITTFHNKWYQFREIINKHWDVLFTDPILRKMLPKKPQITARRSKNLSDTLVHSFYDPVRLNKSKKVTNAGFYPCGLCKACLNTVKTKSFTNFDGTKNYEIRKYITCSTRGVIYHATCPCGRIYVGLTTRELKIRIREHCRDIERAKAVSDETSLKTLPRHFRKYHACSAAGLVVRGIDAVNLGIRGGDIGKTLAQVESRWIYRLGTMAPQGLNETLGFGAFL</sequence>
<reference evidence="3" key="1">
    <citation type="submission" date="2023-07" db="EMBL/GenBank/DDBJ databases">
        <authorList>
            <person name="Stuckert A."/>
        </authorList>
    </citation>
    <scope>NUCLEOTIDE SEQUENCE</scope>
</reference>
<accession>A0ABN9KZ24</accession>
<evidence type="ECO:0000313" key="3">
    <source>
        <dbReference type="EMBL" id="CAJ0929125.1"/>
    </source>
</evidence>
<feature type="compositionally biased region" description="Low complexity" evidence="1">
    <location>
        <begin position="49"/>
        <end position="63"/>
    </location>
</feature>
<name>A0ABN9KZ24_9NEOB</name>
<comment type="caution">
    <text evidence="3">The sequence shown here is derived from an EMBL/GenBank/DDBJ whole genome shotgun (WGS) entry which is preliminary data.</text>
</comment>
<feature type="domain" description="Helix-turn-helix" evidence="2">
    <location>
        <begin position="569"/>
        <end position="626"/>
    </location>
</feature>
<dbReference type="PANTHER" id="PTHR21301:SF13">
    <property type="match status" value="1"/>
</dbReference>
<organism evidence="3 4">
    <name type="scientific">Ranitomeya imitator</name>
    <name type="common">mimic poison frog</name>
    <dbReference type="NCBI Taxonomy" id="111125"/>
    <lineage>
        <taxon>Eukaryota</taxon>
        <taxon>Metazoa</taxon>
        <taxon>Chordata</taxon>
        <taxon>Craniata</taxon>
        <taxon>Vertebrata</taxon>
        <taxon>Euteleostomi</taxon>
        <taxon>Amphibia</taxon>
        <taxon>Batrachia</taxon>
        <taxon>Anura</taxon>
        <taxon>Neobatrachia</taxon>
        <taxon>Hyloidea</taxon>
        <taxon>Dendrobatidae</taxon>
        <taxon>Dendrobatinae</taxon>
        <taxon>Ranitomeya</taxon>
    </lineage>
</organism>
<dbReference type="EMBL" id="CAUEEQ010005558">
    <property type="protein sequence ID" value="CAJ0929125.1"/>
    <property type="molecule type" value="Genomic_DNA"/>
</dbReference>
<keyword evidence="4" id="KW-1185">Reference proteome</keyword>
<feature type="compositionally biased region" description="Polar residues" evidence="1">
    <location>
        <begin position="64"/>
        <end position="74"/>
    </location>
</feature>
<evidence type="ECO:0000259" key="2">
    <source>
        <dbReference type="Pfam" id="PF26215"/>
    </source>
</evidence>
<protein>
    <recommendedName>
        <fullName evidence="2">Helix-turn-helix domain-containing protein</fullName>
    </recommendedName>
</protein>
<dbReference type="Proteomes" id="UP001176940">
    <property type="component" value="Unassembled WGS sequence"/>
</dbReference>
<dbReference type="PANTHER" id="PTHR21301">
    <property type="entry name" value="REVERSE TRANSCRIPTASE"/>
    <property type="match status" value="1"/>
</dbReference>
<dbReference type="Pfam" id="PF26215">
    <property type="entry name" value="HTH_animal"/>
    <property type="match status" value="1"/>
</dbReference>
<feature type="region of interest" description="Disordered" evidence="1">
    <location>
        <begin position="46"/>
        <end position="84"/>
    </location>
</feature>
<dbReference type="InterPro" id="IPR058912">
    <property type="entry name" value="HTH_animal"/>
</dbReference>
<gene>
    <name evidence="3" type="ORF">RIMI_LOCUS3656617</name>
</gene>
<proteinExistence type="predicted"/>
<evidence type="ECO:0000313" key="4">
    <source>
        <dbReference type="Proteomes" id="UP001176940"/>
    </source>
</evidence>